<proteinExistence type="predicted"/>
<feature type="compositionally biased region" description="Basic and acidic residues" evidence="1">
    <location>
        <begin position="22"/>
        <end position="34"/>
    </location>
</feature>
<dbReference type="EMBL" id="KV875096">
    <property type="protein sequence ID" value="OIW30961.1"/>
    <property type="molecule type" value="Genomic_DNA"/>
</dbReference>
<feature type="compositionally biased region" description="Low complexity" evidence="1">
    <location>
        <begin position="1"/>
        <end position="15"/>
    </location>
</feature>
<dbReference type="Proteomes" id="UP000182658">
    <property type="component" value="Unassembled WGS sequence"/>
</dbReference>
<feature type="compositionally biased region" description="Basic residues" evidence="1">
    <location>
        <begin position="35"/>
        <end position="44"/>
    </location>
</feature>
<feature type="region of interest" description="Disordered" evidence="1">
    <location>
        <begin position="1"/>
        <end position="56"/>
    </location>
</feature>
<evidence type="ECO:0000313" key="3">
    <source>
        <dbReference type="Proteomes" id="UP000182658"/>
    </source>
</evidence>
<feature type="compositionally biased region" description="Polar residues" evidence="1">
    <location>
        <begin position="73"/>
        <end position="82"/>
    </location>
</feature>
<evidence type="ECO:0000313" key="2">
    <source>
        <dbReference type="EMBL" id="OIW30961.1"/>
    </source>
</evidence>
<keyword evidence="3" id="KW-1185">Reference proteome</keyword>
<dbReference type="InParanoid" id="A0A1J7JCC0"/>
<reference evidence="2 3" key="1">
    <citation type="submission" date="2016-10" db="EMBL/GenBank/DDBJ databases">
        <title>Draft genome sequence of Coniochaeta ligniaria NRRL30616, a lignocellulolytic fungus for bioabatement of inhibitors in plant biomass hydrolysates.</title>
        <authorList>
            <consortium name="DOE Joint Genome Institute"/>
            <person name="Jimenez D.J."/>
            <person name="Hector R.E."/>
            <person name="Riley R."/>
            <person name="Sun H."/>
            <person name="Grigoriev I.V."/>
            <person name="Van Elsas J.D."/>
            <person name="Nichols N.N."/>
        </authorList>
    </citation>
    <scope>NUCLEOTIDE SEQUENCE [LARGE SCALE GENOMIC DNA]</scope>
    <source>
        <strain evidence="2 3">NRRL 30616</strain>
    </source>
</reference>
<gene>
    <name evidence="2" type="ORF">CONLIGDRAFT_295546</name>
</gene>
<sequence>MVIRTSNSSSTSTDTGRPNPTGREEGERGEGGRREGRRHRSRRRLLVEDDDDQDRSAWHHAQGYLPQTQLLKRLQAKSSQATKDNHGGKSPNTSIFPLRPPPNFFVATSFPRQ</sequence>
<name>A0A1J7JCC0_9PEZI</name>
<accession>A0A1J7JCC0</accession>
<protein>
    <submittedName>
        <fullName evidence="2">Uncharacterized protein</fullName>
    </submittedName>
</protein>
<evidence type="ECO:0000256" key="1">
    <source>
        <dbReference type="SAM" id="MobiDB-lite"/>
    </source>
</evidence>
<dbReference type="AlphaFoldDB" id="A0A1J7JCC0"/>
<feature type="region of interest" description="Disordered" evidence="1">
    <location>
        <begin position="73"/>
        <end position="113"/>
    </location>
</feature>
<organism evidence="2 3">
    <name type="scientific">Coniochaeta ligniaria NRRL 30616</name>
    <dbReference type="NCBI Taxonomy" id="1408157"/>
    <lineage>
        <taxon>Eukaryota</taxon>
        <taxon>Fungi</taxon>
        <taxon>Dikarya</taxon>
        <taxon>Ascomycota</taxon>
        <taxon>Pezizomycotina</taxon>
        <taxon>Sordariomycetes</taxon>
        <taxon>Sordariomycetidae</taxon>
        <taxon>Coniochaetales</taxon>
        <taxon>Coniochaetaceae</taxon>
        <taxon>Coniochaeta</taxon>
    </lineage>
</organism>